<dbReference type="Proteomes" id="UP000230233">
    <property type="component" value="Chromosome X"/>
</dbReference>
<protein>
    <submittedName>
        <fullName evidence="1">Uncharacterized protein</fullName>
    </submittedName>
</protein>
<keyword evidence="2" id="KW-1185">Reference proteome</keyword>
<organism evidence="1 2">
    <name type="scientific">Caenorhabditis nigoni</name>
    <dbReference type="NCBI Taxonomy" id="1611254"/>
    <lineage>
        <taxon>Eukaryota</taxon>
        <taxon>Metazoa</taxon>
        <taxon>Ecdysozoa</taxon>
        <taxon>Nematoda</taxon>
        <taxon>Chromadorea</taxon>
        <taxon>Rhabditida</taxon>
        <taxon>Rhabditina</taxon>
        <taxon>Rhabditomorpha</taxon>
        <taxon>Rhabditoidea</taxon>
        <taxon>Rhabditidae</taxon>
        <taxon>Peloderinae</taxon>
        <taxon>Caenorhabditis</taxon>
    </lineage>
</organism>
<dbReference type="AlphaFoldDB" id="A0A2G5SMF2"/>
<sequence>MPSPTVPIHQFGNASRPSFAAIGNLHLQHPPRRLGVKRMMEKDEQGRTWTREENSRNYHFKTWLCKKRCRHQEARMTCLELIALRHATTVE</sequence>
<name>A0A2G5SMF2_9PELO</name>
<reference evidence="2" key="1">
    <citation type="submission" date="2017-10" db="EMBL/GenBank/DDBJ databases">
        <title>Rapid genome shrinkage in a self-fertile nematode reveals novel sperm competition proteins.</title>
        <authorList>
            <person name="Yin D."/>
            <person name="Schwarz E.M."/>
            <person name="Thomas C.G."/>
            <person name="Felde R.L."/>
            <person name="Korf I.F."/>
            <person name="Cutter A.D."/>
            <person name="Schartner C.M."/>
            <person name="Ralston E.J."/>
            <person name="Meyer B.J."/>
            <person name="Haag E.S."/>
        </authorList>
    </citation>
    <scope>NUCLEOTIDE SEQUENCE [LARGE SCALE GENOMIC DNA]</scope>
    <source>
        <strain evidence="2">JU1422</strain>
    </source>
</reference>
<comment type="caution">
    <text evidence="1">The sequence shown here is derived from an EMBL/GenBank/DDBJ whole genome shotgun (WGS) entry which is preliminary data.</text>
</comment>
<proteinExistence type="predicted"/>
<evidence type="ECO:0000313" key="1">
    <source>
        <dbReference type="EMBL" id="PIC16207.1"/>
    </source>
</evidence>
<evidence type="ECO:0000313" key="2">
    <source>
        <dbReference type="Proteomes" id="UP000230233"/>
    </source>
</evidence>
<dbReference type="EMBL" id="PDUG01000006">
    <property type="protein sequence ID" value="PIC16207.1"/>
    <property type="molecule type" value="Genomic_DNA"/>
</dbReference>
<accession>A0A2G5SMF2</accession>
<gene>
    <name evidence="1" type="primary">Cnig_chr_X.g22887</name>
    <name evidence="1" type="ORF">B9Z55_022887</name>
</gene>